<organism evidence="2 3">
    <name type="scientific">Heracleum sosnowskyi</name>
    <dbReference type="NCBI Taxonomy" id="360622"/>
    <lineage>
        <taxon>Eukaryota</taxon>
        <taxon>Viridiplantae</taxon>
        <taxon>Streptophyta</taxon>
        <taxon>Embryophyta</taxon>
        <taxon>Tracheophyta</taxon>
        <taxon>Spermatophyta</taxon>
        <taxon>Magnoliopsida</taxon>
        <taxon>eudicotyledons</taxon>
        <taxon>Gunneridae</taxon>
        <taxon>Pentapetalae</taxon>
        <taxon>asterids</taxon>
        <taxon>campanulids</taxon>
        <taxon>Apiales</taxon>
        <taxon>Apiaceae</taxon>
        <taxon>Apioideae</taxon>
        <taxon>apioid superclade</taxon>
        <taxon>Tordylieae</taxon>
        <taxon>Tordyliinae</taxon>
        <taxon>Heracleum</taxon>
    </lineage>
</organism>
<feature type="region of interest" description="Disordered" evidence="1">
    <location>
        <begin position="392"/>
        <end position="416"/>
    </location>
</feature>
<sequence>MWIDLNLGLSNVLHFTKSSRLKQLLILRTIITYGKEKRIFLSEEELHVAHTYILLNCEEVEEYVRVYDGELKMKHPGITDKDIEINRAKGFALWIKDKMASQASTTTLKKRGLGRGPNNMPRAPTNIDERTLIQIRLGPNTIEFADPGVVKCISQMCLQNWPTSAITWAATPAAHKDGVWSEFLKRYRWADEDGSAITTLFWQKCATRMKDNLSKERRKTLQNAGADHAGNDVLHMHEYSPWWCSVDIWTQMCDNWREEDWIEKRSIASNNRFTGAPSADKAKGTFRGGSISQLHHIANKEAESEGTPIQWLDVYESTRDGLPDAQKIARYPEGTKRPDFDQELWEMASVVRKNYIKDCVRAICADPELLRILGGHLGALDPDVLARAVAEATTSQRVNGNQGDHHDDQEGESGGS</sequence>
<proteinExistence type="predicted"/>
<gene>
    <name evidence="2" type="ORF">POM88_024779</name>
</gene>
<dbReference type="EMBL" id="JAUIZM010000006">
    <property type="protein sequence ID" value="KAK1378035.1"/>
    <property type="molecule type" value="Genomic_DNA"/>
</dbReference>
<protein>
    <submittedName>
        <fullName evidence="2">Uncharacterized protein</fullName>
    </submittedName>
</protein>
<evidence type="ECO:0000313" key="2">
    <source>
        <dbReference type="EMBL" id="KAK1378035.1"/>
    </source>
</evidence>
<dbReference type="Proteomes" id="UP001237642">
    <property type="component" value="Unassembled WGS sequence"/>
</dbReference>
<comment type="caution">
    <text evidence="2">The sequence shown here is derived from an EMBL/GenBank/DDBJ whole genome shotgun (WGS) entry which is preliminary data.</text>
</comment>
<accession>A0AAD8I3N6</accession>
<reference evidence="2" key="2">
    <citation type="submission" date="2023-05" db="EMBL/GenBank/DDBJ databases">
        <authorList>
            <person name="Schelkunov M.I."/>
        </authorList>
    </citation>
    <scope>NUCLEOTIDE SEQUENCE</scope>
    <source>
        <strain evidence="2">Hsosn_3</strain>
        <tissue evidence="2">Leaf</tissue>
    </source>
</reference>
<evidence type="ECO:0000256" key="1">
    <source>
        <dbReference type="SAM" id="MobiDB-lite"/>
    </source>
</evidence>
<dbReference type="PANTHER" id="PTHR48258:SF4">
    <property type="entry name" value="DUF4216 DOMAIN-CONTAINING PROTEIN"/>
    <property type="match status" value="1"/>
</dbReference>
<dbReference type="PANTHER" id="PTHR48258">
    <property type="entry name" value="DUF4218 DOMAIN-CONTAINING PROTEIN-RELATED"/>
    <property type="match status" value="1"/>
</dbReference>
<dbReference type="AlphaFoldDB" id="A0AAD8I3N6"/>
<feature type="compositionally biased region" description="Polar residues" evidence="1">
    <location>
        <begin position="392"/>
        <end position="402"/>
    </location>
</feature>
<reference evidence="2" key="1">
    <citation type="submission" date="2023-02" db="EMBL/GenBank/DDBJ databases">
        <title>Genome of toxic invasive species Heracleum sosnowskyi carries increased number of genes despite the absence of recent whole-genome duplications.</title>
        <authorList>
            <person name="Schelkunov M."/>
            <person name="Shtratnikova V."/>
            <person name="Makarenko M."/>
            <person name="Klepikova A."/>
            <person name="Omelchenko D."/>
            <person name="Novikova G."/>
            <person name="Obukhova E."/>
            <person name="Bogdanov V."/>
            <person name="Penin A."/>
            <person name="Logacheva M."/>
        </authorList>
    </citation>
    <scope>NUCLEOTIDE SEQUENCE</scope>
    <source>
        <strain evidence="2">Hsosn_3</strain>
        <tissue evidence="2">Leaf</tissue>
    </source>
</reference>
<keyword evidence="3" id="KW-1185">Reference proteome</keyword>
<name>A0AAD8I3N6_9APIA</name>
<evidence type="ECO:0000313" key="3">
    <source>
        <dbReference type="Proteomes" id="UP001237642"/>
    </source>
</evidence>